<reference evidence="2 3" key="1">
    <citation type="submission" date="2015-03" db="EMBL/GenBank/DDBJ databases">
        <title>Genome assembly of Sandaracinus amylolyticus DSM 53668.</title>
        <authorList>
            <person name="Sharma G."/>
            <person name="Subramanian S."/>
        </authorList>
    </citation>
    <scope>NUCLEOTIDE SEQUENCE [LARGE SCALE GENOMIC DNA]</scope>
    <source>
        <strain evidence="2 3">DSM 53668</strain>
    </source>
</reference>
<evidence type="ECO:0000256" key="1">
    <source>
        <dbReference type="ARBA" id="ARBA00008525"/>
    </source>
</evidence>
<protein>
    <submittedName>
        <fullName evidence="2">Uncharacterized protein</fullName>
    </submittedName>
</protein>
<comment type="similarity">
    <text evidence="1">Belongs to the UPF0167 family.</text>
</comment>
<accession>A0A0F6YMJ4</accession>
<dbReference type="InterPro" id="IPR005363">
    <property type="entry name" value="UPF0167"/>
</dbReference>
<dbReference type="KEGG" id="samy:DB32_008571"/>
<dbReference type="RefSeq" id="WP_053238290.1">
    <property type="nucleotide sequence ID" value="NZ_CP011125.1"/>
</dbReference>
<organism evidence="2 3">
    <name type="scientific">Sandaracinus amylolyticus</name>
    <dbReference type="NCBI Taxonomy" id="927083"/>
    <lineage>
        <taxon>Bacteria</taxon>
        <taxon>Pseudomonadati</taxon>
        <taxon>Myxococcota</taxon>
        <taxon>Polyangia</taxon>
        <taxon>Polyangiales</taxon>
        <taxon>Sandaracinaceae</taxon>
        <taxon>Sandaracinus</taxon>
    </lineage>
</organism>
<dbReference type="Proteomes" id="UP000034883">
    <property type="component" value="Chromosome"/>
</dbReference>
<name>A0A0F6YMJ4_9BACT</name>
<dbReference type="AlphaFoldDB" id="A0A0F6YMJ4"/>
<proteinExistence type="inferred from homology"/>
<dbReference type="Pfam" id="PF03691">
    <property type="entry name" value="UPF0167"/>
    <property type="match status" value="1"/>
</dbReference>
<sequence length="249" mass="27084">MATFAELGISFPLYEGPLSTCTGHRGRGTCALCAQPGELFGFGIGGYVELTCAGCGARTDWHVAERVPSCACGAALVAPVTVEREVRACHACFRAGRAKSTQDTELGMVTPELARQGVTHGLPSDLISELYDTSPSPDDPSWSRVHVASELLEELLRTPTFSTWQGAIWLFHCDAPMVFVGEWKREELLARAGDDAGARRLVTELLGADDERCDPQRWDAFVRGEAELGGLYTFRCGRCGKHRAGWDMD</sequence>
<dbReference type="STRING" id="927083.DB32_008571"/>
<evidence type="ECO:0000313" key="3">
    <source>
        <dbReference type="Proteomes" id="UP000034883"/>
    </source>
</evidence>
<keyword evidence="3" id="KW-1185">Reference proteome</keyword>
<gene>
    <name evidence="2" type="ORF">DB32_008571</name>
</gene>
<dbReference type="EMBL" id="CP011125">
    <property type="protein sequence ID" value="AKF11422.1"/>
    <property type="molecule type" value="Genomic_DNA"/>
</dbReference>
<evidence type="ECO:0000313" key="2">
    <source>
        <dbReference type="EMBL" id="AKF11422.1"/>
    </source>
</evidence>
<dbReference type="OrthoDB" id="7065534at2"/>